<dbReference type="PANTHER" id="PTHR24353:SF37">
    <property type="entry name" value="CAMP-DEPENDENT PROTEIN KINASE CATALYTIC SUBUNIT PRKX"/>
    <property type="match status" value="1"/>
</dbReference>
<sequence>MGTGCTKLNYKHLVEVSNPNLQPNDRTNTPNNSRSLPQADYAKSRTTSFKKKKSMSKDKDFSSYIEASAAEIDPYATKTSEDKDMILTALNSHFIFTSLTEEDKEMVAESMQLYLFETGAIVFEQEMPARSYYVLRTGLLEVFVNGKSVNKIKPGEGFGELALLHDNPRSATVKCSAPSGLWGVERQTFRKVIEEMNTQIYEQNREFIEKVTLLQPLNPRQKDSLAASLVIYKYYSGQKIITEGETGQQLFIIKEGIVSVQRGSQEIARLHSGGYFGEMALLNNAPRSATCVAVDGPVKCLVLSRETLQKNLSNQLQDIIEKNTIMEAINKSETLSLLNKHQKELICKDIDHRVYKGGDVVIPQSTLCKLKLYIVISGRLQYARTSHTFADKGTCVGDQYITQVNPEDVKYEDDMIAASDMKVGELTKYKFEVSIGGKYEDVVKENAATNILRKVFLFKTLDSSQMKELFSIINTEKFSDGEVILQEKSQSQHIFIVKRGKVDIMRGDVIIRTVTKHDYFGERGILFESAASATCRANGNVTLWVINNNDFINILNENMRKQLLHRIRMEDERAELEDLAIIRQIGRGMFAKVYLVHPRDSKNLYALKVVERRVIEKFAIQEQLLLEKHILNLCDHPFIVKLIRTYKDYKRIYFLLEYVHGMQLSEILMKIGLFTNSDTQFYLGSLILALQYLHERDIIYRDLKPENIMINDTGFIKLIDFGTAKIIPSRTYTLVGTPHYMAPEVIVGKGYNKNADLWSLGVCMYECLCGRVPFGNEETDCYRVYEEVLEKEIDWPDDIDPVSETAKNFIEQLLSKYAESRAGGSIDNLKKHEWFTGYDWDNLINEAVIPPYTPNLGEKTEDLQNNAGHVYMWDAPLDNESEEEESLPDISDTELEAYKKSIPENWDEGF</sequence>
<evidence type="ECO:0000256" key="18">
    <source>
        <dbReference type="ARBA" id="ARBA00024113"/>
    </source>
</evidence>
<proteinExistence type="inferred from homology"/>
<evidence type="ECO:0000256" key="2">
    <source>
        <dbReference type="ARBA" id="ARBA00004308"/>
    </source>
</evidence>
<evidence type="ECO:0000256" key="21">
    <source>
        <dbReference type="ARBA" id="ARBA00047899"/>
    </source>
</evidence>
<evidence type="ECO:0000256" key="16">
    <source>
        <dbReference type="ARBA" id="ARBA00022992"/>
    </source>
</evidence>
<accession>A0AAU9K292</accession>
<name>A0AAU9K292_9CILI</name>
<dbReference type="GO" id="GO:0046872">
    <property type="term" value="F:metal ion binding"/>
    <property type="evidence" value="ECO:0007669"/>
    <property type="project" value="UniProtKB-KW"/>
</dbReference>
<dbReference type="PROSITE" id="PS00108">
    <property type="entry name" value="PROTEIN_KINASE_ST"/>
    <property type="match status" value="1"/>
</dbReference>
<feature type="domain" description="Cyclic nucleotide-binding" evidence="26">
    <location>
        <begin position="457"/>
        <end position="555"/>
    </location>
</feature>
<comment type="cofactor">
    <cofactor evidence="1">
        <name>Mg(2+)</name>
        <dbReference type="ChEBI" id="CHEBI:18420"/>
    </cofactor>
</comment>
<feature type="domain" description="Protein kinase" evidence="25">
    <location>
        <begin position="579"/>
        <end position="835"/>
    </location>
</feature>
<dbReference type="SUPFAM" id="SSF51206">
    <property type="entry name" value="cAMP-binding domain-like"/>
    <property type="match status" value="4"/>
</dbReference>
<keyword evidence="11" id="KW-0479">Metal-binding</keyword>
<evidence type="ECO:0000256" key="4">
    <source>
        <dbReference type="ARBA" id="ARBA00012428"/>
    </source>
</evidence>
<dbReference type="SMART" id="SM00100">
    <property type="entry name" value="cNMP"/>
    <property type="match status" value="3"/>
</dbReference>
<evidence type="ECO:0000256" key="12">
    <source>
        <dbReference type="ARBA" id="ARBA00022741"/>
    </source>
</evidence>
<organism evidence="28 29">
    <name type="scientific">Blepharisma stoltei</name>
    <dbReference type="NCBI Taxonomy" id="1481888"/>
    <lineage>
        <taxon>Eukaryota</taxon>
        <taxon>Sar</taxon>
        <taxon>Alveolata</taxon>
        <taxon>Ciliophora</taxon>
        <taxon>Postciliodesmatophora</taxon>
        <taxon>Heterotrichea</taxon>
        <taxon>Heterotrichida</taxon>
        <taxon>Blepharismidae</taxon>
        <taxon>Blepharisma</taxon>
    </lineage>
</organism>
<feature type="region of interest" description="Disordered" evidence="24">
    <location>
        <begin position="17"/>
        <end position="54"/>
    </location>
</feature>
<evidence type="ECO:0000256" key="1">
    <source>
        <dbReference type="ARBA" id="ARBA00001946"/>
    </source>
</evidence>
<dbReference type="CDD" id="cd00038">
    <property type="entry name" value="CAP_ED"/>
    <property type="match status" value="3"/>
</dbReference>
<gene>
    <name evidence="28" type="ORF">BSTOLATCC_MIC52449</name>
</gene>
<feature type="domain" description="AGC-kinase C-terminal" evidence="27">
    <location>
        <begin position="836"/>
        <end position="910"/>
    </location>
</feature>
<keyword evidence="15" id="KW-0460">Magnesium</keyword>
<evidence type="ECO:0000256" key="5">
    <source>
        <dbReference type="ARBA" id="ARBA00012513"/>
    </source>
</evidence>
<dbReference type="InterPro" id="IPR014710">
    <property type="entry name" value="RmlC-like_jellyroll"/>
</dbReference>
<evidence type="ECO:0000256" key="15">
    <source>
        <dbReference type="ARBA" id="ARBA00022842"/>
    </source>
</evidence>
<evidence type="ECO:0000256" key="11">
    <source>
        <dbReference type="ARBA" id="ARBA00022723"/>
    </source>
</evidence>
<dbReference type="InterPro" id="IPR018490">
    <property type="entry name" value="cNMP-bd_dom_sf"/>
</dbReference>
<keyword evidence="6" id="KW-0963">Cytoplasm</keyword>
<comment type="caution">
    <text evidence="28">The sequence shown here is derived from an EMBL/GenBank/DDBJ whole genome shotgun (WGS) entry which is preliminary data.</text>
</comment>
<keyword evidence="8" id="KW-0140">cGMP</keyword>
<dbReference type="InterPro" id="IPR011009">
    <property type="entry name" value="Kinase-like_dom_sf"/>
</dbReference>
<dbReference type="InterPro" id="IPR018488">
    <property type="entry name" value="cNMP-bd_CS"/>
</dbReference>
<protein>
    <recommendedName>
        <fullName evidence="18">cGMP-dependent protein kinase</fullName>
        <ecNumber evidence="5">2.7.11.1</ecNumber>
        <ecNumber evidence="4">2.7.11.12</ecNumber>
    </recommendedName>
</protein>
<dbReference type="PROSITE" id="PS00107">
    <property type="entry name" value="PROTEIN_KINASE_ATP"/>
    <property type="match status" value="1"/>
</dbReference>
<evidence type="ECO:0000259" key="27">
    <source>
        <dbReference type="PROSITE" id="PS51285"/>
    </source>
</evidence>
<dbReference type="EC" id="2.7.11.12" evidence="4"/>
<evidence type="ECO:0000259" key="26">
    <source>
        <dbReference type="PROSITE" id="PS50042"/>
    </source>
</evidence>
<dbReference type="InterPro" id="IPR017441">
    <property type="entry name" value="Protein_kinase_ATP_BS"/>
</dbReference>
<feature type="domain" description="Cyclic nucleotide-binding" evidence="26">
    <location>
        <begin position="95"/>
        <end position="210"/>
    </location>
</feature>
<evidence type="ECO:0000256" key="22">
    <source>
        <dbReference type="ARBA" id="ARBA00048679"/>
    </source>
</evidence>
<comment type="catalytic activity">
    <reaction evidence="20">
        <text>L-seryl-[protein] + ATP = O-phospho-L-seryl-[protein] + ADP + H(+)</text>
        <dbReference type="Rhea" id="RHEA:17989"/>
        <dbReference type="Rhea" id="RHEA-COMP:9863"/>
        <dbReference type="Rhea" id="RHEA-COMP:11604"/>
        <dbReference type="ChEBI" id="CHEBI:15378"/>
        <dbReference type="ChEBI" id="CHEBI:29999"/>
        <dbReference type="ChEBI" id="CHEBI:30616"/>
        <dbReference type="ChEBI" id="CHEBI:83421"/>
        <dbReference type="ChEBI" id="CHEBI:456216"/>
        <dbReference type="EC" id="2.7.11.12"/>
    </reaction>
</comment>
<keyword evidence="29" id="KW-1185">Reference proteome</keyword>
<dbReference type="AlphaFoldDB" id="A0AAU9K292"/>
<dbReference type="GO" id="GO:0004691">
    <property type="term" value="F:cAMP-dependent protein kinase activity"/>
    <property type="evidence" value="ECO:0007669"/>
    <property type="project" value="TreeGrafter"/>
</dbReference>
<evidence type="ECO:0000256" key="8">
    <source>
        <dbReference type="ARBA" id="ARBA00022535"/>
    </source>
</evidence>
<keyword evidence="12 23" id="KW-0547">Nucleotide-binding</keyword>
<evidence type="ECO:0000256" key="17">
    <source>
        <dbReference type="ARBA" id="ARBA00023136"/>
    </source>
</evidence>
<dbReference type="PROSITE" id="PS00888">
    <property type="entry name" value="CNMP_BINDING_1"/>
    <property type="match status" value="1"/>
</dbReference>
<evidence type="ECO:0000256" key="13">
    <source>
        <dbReference type="ARBA" id="ARBA00022777"/>
    </source>
</evidence>
<dbReference type="PROSITE" id="PS50011">
    <property type="entry name" value="PROTEIN_KINASE_DOM"/>
    <property type="match status" value="1"/>
</dbReference>
<dbReference type="Gene3D" id="1.10.510.10">
    <property type="entry name" value="Transferase(Phosphotransferase) domain 1"/>
    <property type="match status" value="1"/>
</dbReference>
<dbReference type="FunFam" id="3.30.200.20:FF:000042">
    <property type="entry name" value="Aurora kinase A"/>
    <property type="match status" value="1"/>
</dbReference>
<evidence type="ECO:0000256" key="24">
    <source>
        <dbReference type="SAM" id="MobiDB-lite"/>
    </source>
</evidence>
<evidence type="ECO:0000256" key="20">
    <source>
        <dbReference type="ARBA" id="ARBA00047462"/>
    </source>
</evidence>
<keyword evidence="7" id="KW-0723">Serine/threonine-protein kinase</keyword>
<dbReference type="InterPro" id="IPR000595">
    <property type="entry name" value="cNMP-bd_dom"/>
</dbReference>
<evidence type="ECO:0000256" key="14">
    <source>
        <dbReference type="ARBA" id="ARBA00022840"/>
    </source>
</evidence>
<evidence type="ECO:0000256" key="9">
    <source>
        <dbReference type="ARBA" id="ARBA00022553"/>
    </source>
</evidence>
<dbReference type="SMART" id="SM00220">
    <property type="entry name" value="S_TKc"/>
    <property type="match status" value="1"/>
</dbReference>
<feature type="domain" description="Cyclic nucleotide-binding" evidence="26">
    <location>
        <begin position="213"/>
        <end position="312"/>
    </location>
</feature>
<keyword evidence="9" id="KW-0597">Phosphoprotein</keyword>
<keyword evidence="17" id="KW-0472">Membrane</keyword>
<dbReference type="InterPro" id="IPR008271">
    <property type="entry name" value="Ser/Thr_kinase_AS"/>
</dbReference>
<evidence type="ECO:0000313" key="29">
    <source>
        <dbReference type="Proteomes" id="UP001162131"/>
    </source>
</evidence>
<evidence type="ECO:0000256" key="3">
    <source>
        <dbReference type="ARBA" id="ARBA00006352"/>
    </source>
</evidence>
<dbReference type="InterPro" id="IPR000961">
    <property type="entry name" value="AGC-kinase_C"/>
</dbReference>
<dbReference type="EMBL" id="CAJZBQ010000052">
    <property type="protein sequence ID" value="CAG9331043.1"/>
    <property type="molecule type" value="Genomic_DNA"/>
</dbReference>
<feature type="compositionally biased region" description="Polar residues" evidence="24">
    <location>
        <begin position="17"/>
        <end position="36"/>
    </location>
</feature>
<dbReference type="GO" id="GO:0005524">
    <property type="term" value="F:ATP binding"/>
    <property type="evidence" value="ECO:0007669"/>
    <property type="project" value="UniProtKB-UniRule"/>
</dbReference>
<dbReference type="GO" id="GO:0005952">
    <property type="term" value="C:cAMP-dependent protein kinase complex"/>
    <property type="evidence" value="ECO:0007669"/>
    <property type="project" value="TreeGrafter"/>
</dbReference>
<dbReference type="GO" id="GO:0004692">
    <property type="term" value="F:cGMP-dependent protein kinase activity"/>
    <property type="evidence" value="ECO:0007669"/>
    <property type="project" value="UniProtKB-EC"/>
</dbReference>
<comment type="catalytic activity">
    <reaction evidence="19">
        <text>L-threonyl-[protein] + ATP = O-phospho-L-threonyl-[protein] + ADP + H(+)</text>
        <dbReference type="Rhea" id="RHEA:46608"/>
        <dbReference type="Rhea" id="RHEA-COMP:11060"/>
        <dbReference type="Rhea" id="RHEA-COMP:11605"/>
        <dbReference type="ChEBI" id="CHEBI:15378"/>
        <dbReference type="ChEBI" id="CHEBI:30013"/>
        <dbReference type="ChEBI" id="CHEBI:30616"/>
        <dbReference type="ChEBI" id="CHEBI:61977"/>
        <dbReference type="ChEBI" id="CHEBI:456216"/>
        <dbReference type="EC" id="2.7.11.12"/>
    </reaction>
</comment>
<dbReference type="Pfam" id="PF00069">
    <property type="entry name" value="Pkinase"/>
    <property type="match status" value="1"/>
</dbReference>
<keyword evidence="13" id="KW-0418">Kinase</keyword>
<dbReference type="PROSITE" id="PS00889">
    <property type="entry name" value="CNMP_BINDING_2"/>
    <property type="match status" value="1"/>
</dbReference>
<evidence type="ECO:0000256" key="10">
    <source>
        <dbReference type="ARBA" id="ARBA00022679"/>
    </source>
</evidence>
<dbReference type="GO" id="GO:0012505">
    <property type="term" value="C:endomembrane system"/>
    <property type="evidence" value="ECO:0007669"/>
    <property type="project" value="UniProtKB-SubCell"/>
</dbReference>
<dbReference type="Proteomes" id="UP001162131">
    <property type="component" value="Unassembled WGS sequence"/>
</dbReference>
<dbReference type="Pfam" id="PF00027">
    <property type="entry name" value="cNMP_binding"/>
    <property type="match status" value="3"/>
</dbReference>
<evidence type="ECO:0000313" key="28">
    <source>
        <dbReference type="EMBL" id="CAG9331043.1"/>
    </source>
</evidence>
<dbReference type="PROSITE" id="PS50042">
    <property type="entry name" value="CNMP_BINDING_3"/>
    <property type="match status" value="3"/>
</dbReference>
<dbReference type="EC" id="2.7.11.1" evidence="5"/>
<feature type="binding site" evidence="23">
    <location>
        <position position="608"/>
    </location>
    <ligand>
        <name>ATP</name>
        <dbReference type="ChEBI" id="CHEBI:30616"/>
    </ligand>
</feature>
<dbReference type="PROSITE" id="PS51285">
    <property type="entry name" value="AGC_KINASE_CTER"/>
    <property type="match status" value="1"/>
</dbReference>
<evidence type="ECO:0000256" key="6">
    <source>
        <dbReference type="ARBA" id="ARBA00022490"/>
    </source>
</evidence>
<dbReference type="FunFam" id="2.60.120.10:FF:000068">
    <property type="entry name" value="cGMP-dependent protein kinase"/>
    <property type="match status" value="1"/>
</dbReference>
<keyword evidence="16" id="KW-0142">cGMP-binding</keyword>
<dbReference type="Gene3D" id="3.30.200.20">
    <property type="entry name" value="Phosphorylase Kinase, domain 1"/>
    <property type="match status" value="1"/>
</dbReference>
<keyword evidence="10" id="KW-0808">Transferase</keyword>
<dbReference type="PANTHER" id="PTHR24353">
    <property type="entry name" value="CYCLIC NUCLEOTIDE-DEPENDENT PROTEIN KINASE"/>
    <property type="match status" value="1"/>
</dbReference>
<reference evidence="28" key="1">
    <citation type="submission" date="2021-09" db="EMBL/GenBank/DDBJ databases">
        <authorList>
            <consortium name="AG Swart"/>
            <person name="Singh M."/>
            <person name="Singh A."/>
            <person name="Seah K."/>
            <person name="Emmerich C."/>
        </authorList>
    </citation>
    <scope>NUCLEOTIDE SEQUENCE</scope>
    <source>
        <strain evidence="28">ATCC30299</strain>
    </source>
</reference>
<dbReference type="GO" id="GO:0007010">
    <property type="term" value="P:cytoskeleton organization"/>
    <property type="evidence" value="ECO:0007669"/>
    <property type="project" value="UniProtKB-ARBA"/>
</dbReference>
<evidence type="ECO:0000256" key="19">
    <source>
        <dbReference type="ARBA" id="ARBA00047298"/>
    </source>
</evidence>
<comment type="catalytic activity">
    <reaction evidence="21">
        <text>L-threonyl-[protein] + ATP = O-phospho-L-threonyl-[protein] + ADP + H(+)</text>
        <dbReference type="Rhea" id="RHEA:46608"/>
        <dbReference type="Rhea" id="RHEA-COMP:11060"/>
        <dbReference type="Rhea" id="RHEA-COMP:11605"/>
        <dbReference type="ChEBI" id="CHEBI:15378"/>
        <dbReference type="ChEBI" id="CHEBI:30013"/>
        <dbReference type="ChEBI" id="CHEBI:30616"/>
        <dbReference type="ChEBI" id="CHEBI:61977"/>
        <dbReference type="ChEBI" id="CHEBI:456216"/>
        <dbReference type="EC" id="2.7.11.1"/>
    </reaction>
</comment>
<comment type="catalytic activity">
    <reaction evidence="22">
        <text>L-seryl-[protein] + ATP = O-phospho-L-seryl-[protein] + ADP + H(+)</text>
        <dbReference type="Rhea" id="RHEA:17989"/>
        <dbReference type="Rhea" id="RHEA-COMP:9863"/>
        <dbReference type="Rhea" id="RHEA-COMP:11604"/>
        <dbReference type="ChEBI" id="CHEBI:15378"/>
        <dbReference type="ChEBI" id="CHEBI:29999"/>
        <dbReference type="ChEBI" id="CHEBI:30616"/>
        <dbReference type="ChEBI" id="CHEBI:83421"/>
        <dbReference type="ChEBI" id="CHEBI:456216"/>
        <dbReference type="EC" id="2.7.11.1"/>
    </reaction>
</comment>
<dbReference type="SUPFAM" id="SSF56112">
    <property type="entry name" value="Protein kinase-like (PK-like)"/>
    <property type="match status" value="1"/>
</dbReference>
<keyword evidence="14 23" id="KW-0067">ATP-binding</keyword>
<dbReference type="InterPro" id="IPR000719">
    <property type="entry name" value="Prot_kinase_dom"/>
</dbReference>
<dbReference type="FunFam" id="1.10.510.10:FF:000024">
    <property type="entry name" value="Probable serine/threonine-protein kinase cot-1"/>
    <property type="match status" value="1"/>
</dbReference>
<comment type="subcellular location">
    <subcellularLocation>
        <location evidence="2">Endomembrane system</location>
    </subcellularLocation>
</comment>
<dbReference type="Gene3D" id="2.60.120.10">
    <property type="entry name" value="Jelly Rolls"/>
    <property type="match status" value="4"/>
</dbReference>
<evidence type="ECO:0000256" key="7">
    <source>
        <dbReference type="ARBA" id="ARBA00022527"/>
    </source>
</evidence>
<evidence type="ECO:0000259" key="25">
    <source>
        <dbReference type="PROSITE" id="PS50011"/>
    </source>
</evidence>
<evidence type="ECO:0000256" key="23">
    <source>
        <dbReference type="PROSITE-ProRule" id="PRU10141"/>
    </source>
</evidence>
<dbReference type="GO" id="GO:0030553">
    <property type="term" value="F:cGMP binding"/>
    <property type="evidence" value="ECO:0007669"/>
    <property type="project" value="UniProtKB-KW"/>
</dbReference>
<comment type="similarity">
    <text evidence="3">Belongs to the protein kinase superfamily. AGC Ser/Thr protein kinase family. cGMP subfamily.</text>
</comment>